<comment type="catalytic activity">
    <reaction evidence="12">
        <text>15-oxo-(5S,6R)-dihydroxy-(7E,9E,11Z)-eicosatrienoate + NADH + H(+) = (5S,6R,15S)-trihydroxy-(7E,9E,11Z)-eicosatrienoate + NAD(+)</text>
        <dbReference type="Rhea" id="RHEA:41596"/>
        <dbReference type="ChEBI" id="CHEBI:15378"/>
        <dbReference type="ChEBI" id="CHEBI:57540"/>
        <dbReference type="ChEBI" id="CHEBI:57945"/>
        <dbReference type="ChEBI" id="CHEBI:78325"/>
        <dbReference type="ChEBI" id="CHEBI:78329"/>
    </reaction>
    <physiologicalReaction direction="left-to-right" evidence="12">
        <dbReference type="Rhea" id="RHEA:41597"/>
    </physiologicalReaction>
</comment>
<protein>
    <recommendedName>
        <fullName evidence="5">15-hydroxyprostaglandin dehydrogenase [NAD(+)]</fullName>
        <ecNumber evidence="3">1.1.1.141</ecNumber>
        <ecNumber evidence="4">1.1.1.232</ecNumber>
    </recommendedName>
    <alternativeName>
        <fullName evidence="7">Eicosanoid/docosanoid dehydrogenase [NAD(+)]</fullName>
    </alternativeName>
    <alternativeName>
        <fullName evidence="6">Prostaglandin dehydrogenase 1</fullName>
    </alternativeName>
</protein>
<dbReference type="OrthoDB" id="417891at2759"/>
<comment type="catalytic activity">
    <reaction evidence="21">
        <text>resolvin E1 + NAD(+) = 18-oxo-resolvin E1 + NADH + H(+)</text>
        <dbReference type="Rhea" id="RHEA:49244"/>
        <dbReference type="ChEBI" id="CHEBI:15378"/>
        <dbReference type="ChEBI" id="CHEBI:57540"/>
        <dbReference type="ChEBI" id="CHEBI:57945"/>
        <dbReference type="ChEBI" id="CHEBI:91000"/>
        <dbReference type="ChEBI" id="CHEBI:91001"/>
    </reaction>
    <physiologicalReaction direction="left-to-right" evidence="21">
        <dbReference type="Rhea" id="RHEA:49245"/>
    </physiologicalReaction>
</comment>
<organism evidence="23 24">
    <name type="scientific">Aphidius gifuensis</name>
    <name type="common">Parasitoid wasp</name>
    <dbReference type="NCBI Taxonomy" id="684658"/>
    <lineage>
        <taxon>Eukaryota</taxon>
        <taxon>Metazoa</taxon>
        <taxon>Ecdysozoa</taxon>
        <taxon>Arthropoda</taxon>
        <taxon>Hexapoda</taxon>
        <taxon>Insecta</taxon>
        <taxon>Pterygota</taxon>
        <taxon>Neoptera</taxon>
        <taxon>Endopterygota</taxon>
        <taxon>Hymenoptera</taxon>
        <taxon>Apocrita</taxon>
        <taxon>Ichneumonoidea</taxon>
        <taxon>Braconidae</taxon>
        <taxon>Aphidiinae</taxon>
        <taxon>Aphidius</taxon>
    </lineage>
</organism>
<evidence type="ECO:0000256" key="21">
    <source>
        <dbReference type="ARBA" id="ARBA00049188"/>
    </source>
</evidence>
<dbReference type="InterPro" id="IPR036291">
    <property type="entry name" value="NAD(P)-bd_dom_sf"/>
</dbReference>
<dbReference type="AlphaFoldDB" id="A0A834XR91"/>
<evidence type="ECO:0000256" key="18">
    <source>
        <dbReference type="ARBA" id="ARBA00048739"/>
    </source>
</evidence>
<accession>A0A834XR91</accession>
<comment type="catalytic activity">
    <reaction evidence="16">
        <text>lipoxin A4 + NAD(+) = 15-oxo-(5S,6R)-dihydroxy-(7E,9E,11Z,13E)-eicosatetraenoate + NADH + H(+)</text>
        <dbReference type="Rhea" id="RHEA:41572"/>
        <dbReference type="ChEBI" id="CHEBI:15378"/>
        <dbReference type="ChEBI" id="CHEBI:57540"/>
        <dbReference type="ChEBI" id="CHEBI:57945"/>
        <dbReference type="ChEBI" id="CHEBI:67026"/>
        <dbReference type="ChEBI" id="CHEBI:78311"/>
    </reaction>
    <physiologicalReaction direction="left-to-right" evidence="16">
        <dbReference type="Rhea" id="RHEA:41573"/>
    </physiologicalReaction>
</comment>
<evidence type="ECO:0000256" key="5">
    <source>
        <dbReference type="ARBA" id="ARBA00040276"/>
    </source>
</evidence>
<dbReference type="PRINTS" id="PR00080">
    <property type="entry name" value="SDRFAMILY"/>
</dbReference>
<evidence type="ECO:0000256" key="13">
    <source>
        <dbReference type="ARBA" id="ARBA00048144"/>
    </source>
</evidence>
<dbReference type="EC" id="1.1.1.232" evidence="4"/>
<gene>
    <name evidence="23" type="ORF">HCN44_010830</name>
</gene>
<name>A0A834XR91_APHGI</name>
<comment type="catalytic activity">
    <reaction evidence="14">
        <text>resolvin D1 + NAD(+) = 17-oxoresolvin D1 + NADH + H(+)</text>
        <dbReference type="Rhea" id="RHEA:50128"/>
        <dbReference type="ChEBI" id="CHEBI:15378"/>
        <dbReference type="ChEBI" id="CHEBI:57540"/>
        <dbReference type="ChEBI" id="CHEBI:57945"/>
        <dbReference type="ChEBI" id="CHEBI:132079"/>
        <dbReference type="ChEBI" id="CHEBI:132081"/>
    </reaction>
    <physiologicalReaction direction="left-to-right" evidence="14">
        <dbReference type="Rhea" id="RHEA:50129"/>
    </physiologicalReaction>
</comment>
<comment type="similarity">
    <text evidence="1 22">Belongs to the short-chain dehydrogenases/reductases (SDR) family.</text>
</comment>
<evidence type="ECO:0000256" key="14">
    <source>
        <dbReference type="ARBA" id="ARBA00048170"/>
    </source>
</evidence>
<dbReference type="Pfam" id="PF00106">
    <property type="entry name" value="adh_short"/>
    <property type="match status" value="1"/>
</dbReference>
<dbReference type="EC" id="1.1.1.141" evidence="3"/>
<evidence type="ECO:0000256" key="15">
    <source>
        <dbReference type="ARBA" id="ARBA00048393"/>
    </source>
</evidence>
<evidence type="ECO:0000256" key="17">
    <source>
        <dbReference type="ARBA" id="ARBA00048611"/>
    </source>
</evidence>
<keyword evidence="2" id="KW-0560">Oxidoreductase</keyword>
<comment type="catalytic activity">
    <reaction evidence="9">
        <text>prostaglandin E1 + NAD(+) = 15-oxoprostaglandin E1 + NADH + H(+)</text>
        <dbReference type="Rhea" id="RHEA:16477"/>
        <dbReference type="ChEBI" id="CHEBI:15378"/>
        <dbReference type="ChEBI" id="CHEBI:57397"/>
        <dbReference type="ChEBI" id="CHEBI:57401"/>
        <dbReference type="ChEBI" id="CHEBI:57540"/>
        <dbReference type="ChEBI" id="CHEBI:57945"/>
    </reaction>
    <physiologicalReaction direction="left-to-right" evidence="9">
        <dbReference type="Rhea" id="RHEA:16478"/>
    </physiologicalReaction>
</comment>
<evidence type="ECO:0000256" key="2">
    <source>
        <dbReference type="ARBA" id="ARBA00023002"/>
    </source>
</evidence>
<comment type="catalytic activity">
    <reaction evidence="10">
        <text>resolvin D1 + NAD(+) = 8-oxoresolvin D1 + NADH + H(+)</text>
        <dbReference type="Rhea" id="RHEA:50124"/>
        <dbReference type="ChEBI" id="CHEBI:15378"/>
        <dbReference type="ChEBI" id="CHEBI:57540"/>
        <dbReference type="ChEBI" id="CHEBI:57945"/>
        <dbReference type="ChEBI" id="CHEBI:132079"/>
        <dbReference type="ChEBI" id="CHEBI:132080"/>
    </reaction>
    <physiologicalReaction direction="left-to-right" evidence="10">
        <dbReference type="Rhea" id="RHEA:50125"/>
    </physiologicalReaction>
</comment>
<evidence type="ECO:0000256" key="3">
    <source>
        <dbReference type="ARBA" id="ARBA00038968"/>
    </source>
</evidence>
<comment type="catalytic activity">
    <reaction evidence="18">
        <text>prostaglandin E2 + NAD(+) = 15-oxoprostaglandin E2 + NADH + H(+)</text>
        <dbReference type="Rhea" id="RHEA:11876"/>
        <dbReference type="ChEBI" id="CHEBI:15378"/>
        <dbReference type="ChEBI" id="CHEBI:57400"/>
        <dbReference type="ChEBI" id="CHEBI:57540"/>
        <dbReference type="ChEBI" id="CHEBI:57945"/>
        <dbReference type="ChEBI" id="CHEBI:606564"/>
        <dbReference type="EC" id="1.1.1.141"/>
    </reaction>
    <physiologicalReaction direction="left-to-right" evidence="18">
        <dbReference type="Rhea" id="RHEA:11877"/>
    </physiologicalReaction>
</comment>
<proteinExistence type="inferred from homology"/>
<evidence type="ECO:0000256" key="19">
    <source>
        <dbReference type="ARBA" id="ARBA00048921"/>
    </source>
</evidence>
<evidence type="ECO:0000256" key="20">
    <source>
        <dbReference type="ARBA" id="ARBA00049151"/>
    </source>
</evidence>
<comment type="catalytic activity">
    <reaction evidence="13">
        <text>(11R)-hydroxy-(5Z,8Z,12E,14Z)-eicosatetraenoate + NAD(+) = 11-oxo-(5Z,8Z,12E,14Z)-eicosatetraenoate + NADH + H(+)</text>
        <dbReference type="Rhea" id="RHEA:48640"/>
        <dbReference type="ChEBI" id="CHEBI:15378"/>
        <dbReference type="ChEBI" id="CHEBI:57540"/>
        <dbReference type="ChEBI" id="CHEBI:57945"/>
        <dbReference type="ChEBI" id="CHEBI:78836"/>
        <dbReference type="ChEBI" id="CHEBI:90697"/>
    </reaction>
    <physiologicalReaction direction="left-to-right" evidence="13">
        <dbReference type="Rhea" id="RHEA:48641"/>
    </physiologicalReaction>
</comment>
<dbReference type="Gene3D" id="3.40.50.720">
    <property type="entry name" value="NAD(P)-binding Rossmann-like Domain"/>
    <property type="match status" value="1"/>
</dbReference>
<dbReference type="EMBL" id="JACMRX010000004">
    <property type="protein sequence ID" value="KAF7992010.1"/>
    <property type="molecule type" value="Genomic_DNA"/>
</dbReference>
<evidence type="ECO:0000256" key="11">
    <source>
        <dbReference type="ARBA" id="ARBA00048008"/>
    </source>
</evidence>
<sequence>MAELPIHKSRRASAEEKAKELEVIRGLVCGKNIVITGGATGLGYSFVNHFLHHGAKQVAIIDVDDDAGKRAKNVVAKSYGNDKIIFINADTSNYSQIYDAFKKLSTMMDSIDIVVNNAGILDERRWEKEISVNIGGMINVATLSMKFMGKDQDKNGGVLVNIGQYFDIKRTAQLPIYTATKYAIIGLSQSLGSQFHYDKTGVRVIALCPGLTETALTIDSPNRLLSRVMKADFVKNLEELSIQTPFVVSEGLMTILKSAESGSCWVVDNGKAPFEIITPNYKILKRRFKNNYPAVVNNEKTRGRPIIDLSDNMKTGLMSCA</sequence>
<evidence type="ECO:0000256" key="10">
    <source>
        <dbReference type="ARBA" id="ARBA00047672"/>
    </source>
</evidence>
<evidence type="ECO:0000256" key="6">
    <source>
        <dbReference type="ARBA" id="ARBA00041812"/>
    </source>
</evidence>
<comment type="catalytic activity">
    <reaction evidence="11">
        <text>14-hydroxy-(4Z,7Z,10Z,12E,16Z,19Z)-docosahexaenoate + NAD(+) = 14-oxo-(4Z,7Z,10Z,12E,16Z,19Z)-docosahexaenoate + NADH + H(+)</text>
        <dbReference type="Rhea" id="RHEA:48952"/>
        <dbReference type="ChEBI" id="CHEBI:15378"/>
        <dbReference type="ChEBI" id="CHEBI:57540"/>
        <dbReference type="ChEBI" id="CHEBI:57945"/>
        <dbReference type="ChEBI" id="CHEBI:90866"/>
        <dbReference type="ChEBI" id="CHEBI:90867"/>
    </reaction>
    <physiologicalReaction direction="left-to-right" evidence="11">
        <dbReference type="Rhea" id="RHEA:48953"/>
    </physiologicalReaction>
</comment>
<dbReference type="GO" id="GO:0047034">
    <property type="term" value="F:15-hydroxyicosatetraenoate dehydrogenase activity"/>
    <property type="evidence" value="ECO:0007669"/>
    <property type="project" value="UniProtKB-EC"/>
</dbReference>
<dbReference type="PRINTS" id="PR01167">
    <property type="entry name" value="INSADHFAMILY"/>
</dbReference>
<evidence type="ECO:0000256" key="9">
    <source>
        <dbReference type="ARBA" id="ARBA00047325"/>
    </source>
</evidence>
<dbReference type="Proteomes" id="UP000639338">
    <property type="component" value="Unassembled WGS sequence"/>
</dbReference>
<comment type="catalytic activity">
    <reaction evidence="19">
        <text>resolvin D2 + NAD(+) = 16-oxoresolvin D2 + NADH + H(+)</text>
        <dbReference type="Rhea" id="RHEA:53588"/>
        <dbReference type="ChEBI" id="CHEBI:15378"/>
        <dbReference type="ChEBI" id="CHEBI:57540"/>
        <dbReference type="ChEBI" id="CHEBI:57945"/>
        <dbReference type="ChEBI" id="CHEBI:133367"/>
        <dbReference type="ChEBI" id="CHEBI:137498"/>
    </reaction>
    <physiologicalReaction direction="left-to-right" evidence="19">
        <dbReference type="Rhea" id="RHEA:53589"/>
    </physiologicalReaction>
</comment>
<dbReference type="GO" id="GO:0005737">
    <property type="term" value="C:cytoplasm"/>
    <property type="evidence" value="ECO:0007669"/>
    <property type="project" value="TreeGrafter"/>
</dbReference>
<dbReference type="PANTHER" id="PTHR44229">
    <property type="entry name" value="15-HYDROXYPROSTAGLANDIN DEHYDROGENASE [NAD(+)]"/>
    <property type="match status" value="1"/>
</dbReference>
<evidence type="ECO:0000256" key="1">
    <source>
        <dbReference type="ARBA" id="ARBA00006484"/>
    </source>
</evidence>
<evidence type="ECO:0000313" key="24">
    <source>
        <dbReference type="Proteomes" id="UP000639338"/>
    </source>
</evidence>
<comment type="catalytic activity">
    <reaction evidence="17">
        <text>prostaglandin A1 + NAD(+) = 15-oxo-prostaglandin A1 + NADH + H(+)</text>
        <dbReference type="Rhea" id="RHEA:41263"/>
        <dbReference type="ChEBI" id="CHEBI:15378"/>
        <dbReference type="ChEBI" id="CHEBI:57398"/>
        <dbReference type="ChEBI" id="CHEBI:57540"/>
        <dbReference type="ChEBI" id="CHEBI:57945"/>
        <dbReference type="ChEBI" id="CHEBI:85072"/>
    </reaction>
    <physiologicalReaction direction="left-to-right" evidence="17">
        <dbReference type="Rhea" id="RHEA:41264"/>
    </physiologicalReaction>
</comment>
<evidence type="ECO:0000256" key="7">
    <source>
        <dbReference type="ARBA" id="ARBA00042026"/>
    </source>
</evidence>
<keyword evidence="24" id="KW-1185">Reference proteome</keyword>
<evidence type="ECO:0000256" key="8">
    <source>
        <dbReference type="ARBA" id="ARBA00045705"/>
    </source>
</evidence>
<reference evidence="23 24" key="1">
    <citation type="submission" date="2020-08" db="EMBL/GenBank/DDBJ databases">
        <title>Aphidius gifuensis genome sequencing and assembly.</title>
        <authorList>
            <person name="Du Z."/>
        </authorList>
    </citation>
    <scope>NUCLEOTIDE SEQUENCE [LARGE SCALE GENOMIC DNA]</scope>
    <source>
        <strain evidence="23">YNYX2018</strain>
        <tissue evidence="23">Adults</tissue>
    </source>
</reference>
<dbReference type="GO" id="GO:0016404">
    <property type="term" value="F:15-hydroxyprostaglandin dehydrogenase (NAD+) activity"/>
    <property type="evidence" value="ECO:0007669"/>
    <property type="project" value="UniProtKB-EC"/>
</dbReference>
<comment type="function">
    <text evidence="8">Catalyzes the NAD-dependent dehydrogenation (oxidation) of a broad array of hydroxylated polyunsaturated fatty acids (mainly eicosanoids and docosanoids, including prostaglandins, lipoxins and resolvins), yielding their corresponding keto (oxo) metabolites. Decreases the levels of the pro-proliferative prostaglandins such as prostaglandin E2 (whose activity is increased in cancer because of an increase in the expression of cyclooxygenase 2) and generates oxo-fatty acid products that can profoundly influence cell function by abrogating pro-inflammatory cytokine expression. Converts resolvins E1, D1 and D2 to their oxo products, which represents a mode of resolvin inactivation. Resolvin E1 plays important roles during the resolution phase of acute inflammation, while resolvins D1 and D2 have a unique role in obesity-induced adipose inflammation.</text>
</comment>
<comment type="catalytic activity">
    <reaction evidence="20">
        <text>(15S)-hydroxy-(5Z,8Z,11Z,13E)-eicosatetraenoate + NAD(+) = 15-oxo-(5Z,8Z,11Z,13E)-eicosatetraenoate + NADH + H(+)</text>
        <dbReference type="Rhea" id="RHEA:23260"/>
        <dbReference type="ChEBI" id="CHEBI:15378"/>
        <dbReference type="ChEBI" id="CHEBI:57409"/>
        <dbReference type="ChEBI" id="CHEBI:57410"/>
        <dbReference type="ChEBI" id="CHEBI:57540"/>
        <dbReference type="ChEBI" id="CHEBI:57945"/>
        <dbReference type="EC" id="1.1.1.232"/>
    </reaction>
    <physiologicalReaction direction="left-to-right" evidence="20">
        <dbReference type="Rhea" id="RHEA:23261"/>
    </physiologicalReaction>
</comment>
<evidence type="ECO:0000313" key="23">
    <source>
        <dbReference type="EMBL" id="KAF7992010.1"/>
    </source>
</evidence>
<evidence type="ECO:0000256" key="16">
    <source>
        <dbReference type="ARBA" id="ARBA00048535"/>
    </source>
</evidence>
<comment type="caution">
    <text evidence="23">The sequence shown here is derived from an EMBL/GenBank/DDBJ whole genome shotgun (WGS) entry which is preliminary data.</text>
</comment>
<comment type="catalytic activity">
    <reaction evidence="15">
        <text>resolvin D2 + NAD(+) = 7-oxoresolvin D2 + NADH + H(+)</text>
        <dbReference type="Rhea" id="RHEA:53584"/>
        <dbReference type="ChEBI" id="CHEBI:15378"/>
        <dbReference type="ChEBI" id="CHEBI:57540"/>
        <dbReference type="ChEBI" id="CHEBI:57945"/>
        <dbReference type="ChEBI" id="CHEBI:133367"/>
        <dbReference type="ChEBI" id="CHEBI:137497"/>
    </reaction>
    <physiologicalReaction direction="left-to-right" evidence="15">
        <dbReference type="Rhea" id="RHEA:53585"/>
    </physiologicalReaction>
</comment>
<dbReference type="SUPFAM" id="SSF51735">
    <property type="entry name" value="NAD(P)-binding Rossmann-fold domains"/>
    <property type="match status" value="1"/>
</dbReference>
<evidence type="ECO:0000256" key="22">
    <source>
        <dbReference type="RuleBase" id="RU000363"/>
    </source>
</evidence>
<dbReference type="PANTHER" id="PTHR44229:SF4">
    <property type="entry name" value="15-HYDROXYPROSTAGLANDIN DEHYDROGENASE [NAD(+)]"/>
    <property type="match status" value="1"/>
</dbReference>
<evidence type="ECO:0000256" key="4">
    <source>
        <dbReference type="ARBA" id="ARBA00039060"/>
    </source>
</evidence>
<dbReference type="InterPro" id="IPR002347">
    <property type="entry name" value="SDR_fam"/>
</dbReference>
<evidence type="ECO:0000256" key="12">
    <source>
        <dbReference type="ARBA" id="ARBA00048140"/>
    </source>
</evidence>